<dbReference type="Gene3D" id="2.120.10.30">
    <property type="entry name" value="TolB, C-terminal domain"/>
    <property type="match status" value="1"/>
</dbReference>
<reference evidence="1 2" key="1">
    <citation type="submission" date="2016-05" db="EMBL/GenBank/DDBJ databases">
        <title>Compelete Genome Sequence of Bacteriochlorophyll-Synthesizing Bacterium Porphyrobacter neustonensis DSM 9434.</title>
        <authorList>
            <person name="Shi X.-L."/>
            <person name="Wu Y.-H."/>
            <person name="Cheng H."/>
            <person name="Xu L."/>
            <person name="Zhang X.-Q."/>
            <person name="Wang C.-S."/>
            <person name="Xu X.-W."/>
        </authorList>
    </citation>
    <scope>NUCLEOTIDE SEQUENCE [LARGE SCALE GENOMIC DNA]</scope>
    <source>
        <strain evidence="1 2">DSM 9434</strain>
    </source>
</reference>
<dbReference type="EMBL" id="CP016033">
    <property type="protein sequence ID" value="ANK12125.1"/>
    <property type="molecule type" value="Genomic_DNA"/>
</dbReference>
<dbReference type="PANTHER" id="PTHR19328:SF13">
    <property type="entry name" value="HIPL1 PROTEIN"/>
    <property type="match status" value="1"/>
</dbReference>
<evidence type="ECO:0000313" key="2">
    <source>
        <dbReference type="Proteomes" id="UP000078263"/>
    </source>
</evidence>
<dbReference type="Gene3D" id="2.60.40.60">
    <property type="entry name" value="Cadherins"/>
    <property type="match status" value="1"/>
</dbReference>
<dbReference type="PANTHER" id="PTHR19328">
    <property type="entry name" value="HEDGEHOG-INTERACTING PROTEIN"/>
    <property type="match status" value="1"/>
</dbReference>
<dbReference type="InterPro" id="IPR011042">
    <property type="entry name" value="6-blade_b-propeller_TolB-like"/>
</dbReference>
<dbReference type="Proteomes" id="UP000078263">
    <property type="component" value="Chromosome"/>
</dbReference>
<accession>A0A192D1X9</accession>
<dbReference type="PROSITE" id="PS51257">
    <property type="entry name" value="PROKAR_LIPOPROTEIN"/>
    <property type="match status" value="1"/>
</dbReference>
<name>A0A192D1X9_9SPHN</name>
<dbReference type="KEGG" id="pns:A9D12_03305"/>
<gene>
    <name evidence="1" type="ORF">A9D12_03305</name>
</gene>
<dbReference type="AlphaFoldDB" id="A0A192D1X9"/>
<evidence type="ECO:0000313" key="1">
    <source>
        <dbReference type="EMBL" id="ANK12125.1"/>
    </source>
</evidence>
<organism evidence="1 2">
    <name type="scientific">Erythrobacter neustonensis</name>
    <dbReference type="NCBI Taxonomy" id="1112"/>
    <lineage>
        <taxon>Bacteria</taxon>
        <taxon>Pseudomonadati</taxon>
        <taxon>Pseudomonadota</taxon>
        <taxon>Alphaproteobacteria</taxon>
        <taxon>Sphingomonadales</taxon>
        <taxon>Erythrobacteraceae</taxon>
        <taxon>Erythrobacter/Porphyrobacter group</taxon>
        <taxon>Erythrobacter</taxon>
    </lineage>
</organism>
<proteinExistence type="predicted"/>
<evidence type="ECO:0008006" key="3">
    <source>
        <dbReference type="Google" id="ProtNLM"/>
    </source>
</evidence>
<dbReference type="RefSeq" id="WP_068349767.1">
    <property type="nucleotide sequence ID" value="NZ_CP016033.1"/>
</dbReference>
<dbReference type="OrthoDB" id="9773411at2"/>
<sequence length="470" mass="48208">MGRAASRGLVASLLVLGGLSGCGGGDSGGQAPAPINKAPSFTSATTASVAENSGAPFYSAAAADADGDTVTIAITGGSDSAAFSFVGGALSFARAPNFDQPTDANLDNTYEVTLTATDSKGASTSLALPVRVTNDREGVNLTRLTGGLGTDAVMAARTRGSDGLIVVSQDGTVREFFGGSGAGNLTGNVFQPGESGRVLAVAHFNGYGVVMLDIRGVGVIVRTIVLQDSVLQYSVSDELAGPSTGAERGTLFIGGDGFLFGALGDPSGSLAQDAASGYGKLFRVQVDPFCGASVGTYCIFAELFGDGIHSPAGGGGYATRSFLLDSGTDQQEEVNYFFQDARPLDFGWPFREGTFARVANPPAAVIGPSVTYTYGNGFFQGQRMTGGLHYTGRIASLDDRILITDRSGKIFAFRAGFLSDGILHTASEMENRTADFAPADGAIERPVAIVRDTAGRLYVLDGDGELYSAG</sequence>
<keyword evidence="2" id="KW-1185">Reference proteome</keyword>
<protein>
    <recommendedName>
        <fullName evidence="3">Cadherin domain-containing protein</fullName>
    </recommendedName>
</protein>